<dbReference type="RefSeq" id="WP_269880853.1">
    <property type="nucleotide sequence ID" value="NZ_JAQAGZ010000004.1"/>
</dbReference>
<gene>
    <name evidence="2" type="ORF">O9H85_08275</name>
</gene>
<evidence type="ECO:0000256" key="1">
    <source>
        <dbReference type="SAM" id="MobiDB-lite"/>
    </source>
</evidence>
<reference evidence="2 3" key="1">
    <citation type="submission" date="2022-12" db="EMBL/GenBank/DDBJ databases">
        <title>Draft genome sequence of Paenibacillus sp. dW9.</title>
        <authorList>
            <person name="Choi E.-W."/>
            <person name="Kim D.-U."/>
        </authorList>
    </citation>
    <scope>NUCLEOTIDE SEQUENCE [LARGE SCALE GENOMIC DNA]</scope>
    <source>
        <strain evidence="3">dW9</strain>
    </source>
</reference>
<feature type="region of interest" description="Disordered" evidence="1">
    <location>
        <begin position="43"/>
        <end position="64"/>
    </location>
</feature>
<evidence type="ECO:0000313" key="2">
    <source>
        <dbReference type="EMBL" id="MCZ8512429.1"/>
    </source>
</evidence>
<dbReference type="EMBL" id="JAQAGZ010000004">
    <property type="protein sequence ID" value="MCZ8512429.1"/>
    <property type="molecule type" value="Genomic_DNA"/>
</dbReference>
<comment type="caution">
    <text evidence="2">The sequence shown here is derived from an EMBL/GenBank/DDBJ whole genome shotgun (WGS) entry which is preliminary data.</text>
</comment>
<feature type="compositionally biased region" description="Basic residues" evidence="1">
    <location>
        <begin position="52"/>
        <end position="64"/>
    </location>
</feature>
<accession>A0ABT4Q6H7</accession>
<sequence>MDRKIAHNLMTANSPMGRAYRNYLLDGLSDEQIMKILKEAPNHPVKPEKRKSNVKKKVVKVKQT</sequence>
<name>A0ABT4Q6H7_9BACL</name>
<evidence type="ECO:0000313" key="3">
    <source>
        <dbReference type="Proteomes" id="UP001527882"/>
    </source>
</evidence>
<organism evidence="2 3">
    <name type="scientific">Paenibacillus gyeongsangnamensis</name>
    <dbReference type="NCBI Taxonomy" id="3388067"/>
    <lineage>
        <taxon>Bacteria</taxon>
        <taxon>Bacillati</taxon>
        <taxon>Bacillota</taxon>
        <taxon>Bacilli</taxon>
        <taxon>Bacillales</taxon>
        <taxon>Paenibacillaceae</taxon>
        <taxon>Paenibacillus</taxon>
    </lineage>
</organism>
<dbReference type="Proteomes" id="UP001527882">
    <property type="component" value="Unassembled WGS sequence"/>
</dbReference>
<protein>
    <submittedName>
        <fullName evidence="2">Uncharacterized protein</fullName>
    </submittedName>
</protein>
<proteinExistence type="predicted"/>
<keyword evidence="3" id="KW-1185">Reference proteome</keyword>